<proteinExistence type="predicted"/>
<evidence type="ECO:0000256" key="1">
    <source>
        <dbReference type="SAM" id="SignalP"/>
    </source>
</evidence>
<feature type="non-terminal residue" evidence="2">
    <location>
        <position position="1"/>
    </location>
</feature>
<feature type="signal peptide" evidence="1">
    <location>
        <begin position="1"/>
        <end position="27"/>
    </location>
</feature>
<keyword evidence="3" id="KW-1185">Reference proteome</keyword>
<protein>
    <submittedName>
        <fullName evidence="2">Uncharacterized protein</fullName>
    </submittedName>
</protein>
<sequence>DNVWLWVVIILLFADFNFLRLRRSVQASPSVGRSCHGRSPANCTCCYLCIEKASLHNTLLPLDQDDSESNCSLILGLLLYFITATMFRWGTTQTPSSTYNNNYCTIITGISCSLGRRLNPFGHGEPGNIVGELPYSIDQRIASIRRTAVNRHGDVQRPCCAKTTFAEKTLVKSNKCLCNFSLPITPRIDKRIMILGAIDRTIRYLL</sequence>
<organism evidence="2 3">
    <name type="scientific">Nesidiocoris tenuis</name>
    <dbReference type="NCBI Taxonomy" id="355587"/>
    <lineage>
        <taxon>Eukaryota</taxon>
        <taxon>Metazoa</taxon>
        <taxon>Ecdysozoa</taxon>
        <taxon>Arthropoda</taxon>
        <taxon>Hexapoda</taxon>
        <taxon>Insecta</taxon>
        <taxon>Pterygota</taxon>
        <taxon>Neoptera</taxon>
        <taxon>Paraneoptera</taxon>
        <taxon>Hemiptera</taxon>
        <taxon>Heteroptera</taxon>
        <taxon>Panheteroptera</taxon>
        <taxon>Cimicomorpha</taxon>
        <taxon>Miridae</taxon>
        <taxon>Dicyphina</taxon>
        <taxon>Nesidiocoris</taxon>
    </lineage>
</organism>
<keyword evidence="1" id="KW-0732">Signal</keyword>
<name>A0A6H5G2P1_9HEMI</name>
<dbReference type="AlphaFoldDB" id="A0A6H5G2P1"/>
<reference evidence="2 3" key="1">
    <citation type="submission" date="2020-02" db="EMBL/GenBank/DDBJ databases">
        <authorList>
            <person name="Ferguson B K."/>
        </authorList>
    </citation>
    <scope>NUCLEOTIDE SEQUENCE [LARGE SCALE GENOMIC DNA]</scope>
</reference>
<accession>A0A6H5G2P1</accession>
<dbReference type="Proteomes" id="UP000479000">
    <property type="component" value="Unassembled WGS sequence"/>
</dbReference>
<feature type="chain" id="PRO_5026119609" evidence="1">
    <location>
        <begin position="28"/>
        <end position="206"/>
    </location>
</feature>
<evidence type="ECO:0000313" key="3">
    <source>
        <dbReference type="Proteomes" id="UP000479000"/>
    </source>
</evidence>
<dbReference type="EMBL" id="CADCXU010004685">
    <property type="protein sequence ID" value="CAA9996613.1"/>
    <property type="molecule type" value="Genomic_DNA"/>
</dbReference>
<evidence type="ECO:0000313" key="2">
    <source>
        <dbReference type="EMBL" id="CAA9996613.1"/>
    </source>
</evidence>
<gene>
    <name evidence="2" type="ORF">NTEN_LOCUS3100</name>
</gene>